<dbReference type="Gene3D" id="1.10.1760.20">
    <property type="match status" value="1"/>
</dbReference>
<feature type="transmembrane region" description="Helical" evidence="1">
    <location>
        <begin position="189"/>
        <end position="206"/>
    </location>
</feature>
<organism evidence="2 3">
    <name type="scientific">Treponema peruense</name>
    <dbReference type="NCBI Taxonomy" id="2787628"/>
    <lineage>
        <taxon>Bacteria</taxon>
        <taxon>Pseudomonadati</taxon>
        <taxon>Spirochaetota</taxon>
        <taxon>Spirochaetia</taxon>
        <taxon>Spirochaetales</taxon>
        <taxon>Treponemataceae</taxon>
        <taxon>Treponema</taxon>
    </lineage>
</organism>
<protein>
    <submittedName>
        <fullName evidence="2">ECF transporter S component</fullName>
    </submittedName>
</protein>
<dbReference type="EMBL" id="CP064936">
    <property type="protein sequence ID" value="QQA01618.1"/>
    <property type="molecule type" value="Genomic_DNA"/>
</dbReference>
<feature type="transmembrane region" description="Helical" evidence="1">
    <location>
        <begin position="119"/>
        <end position="145"/>
    </location>
</feature>
<evidence type="ECO:0000313" key="3">
    <source>
        <dbReference type="Proteomes" id="UP000595224"/>
    </source>
</evidence>
<dbReference type="KEGG" id="tper:IWA51_03125"/>
<dbReference type="AlphaFoldDB" id="A0A7T3V5I9"/>
<keyword evidence="1" id="KW-0472">Membrane</keyword>
<evidence type="ECO:0000313" key="2">
    <source>
        <dbReference type="EMBL" id="QQA01618.1"/>
    </source>
</evidence>
<dbReference type="GO" id="GO:0022857">
    <property type="term" value="F:transmembrane transporter activity"/>
    <property type="evidence" value="ECO:0007669"/>
    <property type="project" value="InterPro"/>
</dbReference>
<gene>
    <name evidence="2" type="ORF">IWA51_03125</name>
</gene>
<evidence type="ECO:0000256" key="1">
    <source>
        <dbReference type="SAM" id="Phobius"/>
    </source>
</evidence>
<dbReference type="InterPro" id="IPR024529">
    <property type="entry name" value="ECF_trnsprt_substrate-spec"/>
</dbReference>
<keyword evidence="3" id="KW-1185">Reference proteome</keyword>
<proteinExistence type="predicted"/>
<accession>A0A7T3V5I9</accession>
<feature type="transmembrane region" description="Helical" evidence="1">
    <location>
        <begin position="45"/>
        <end position="73"/>
    </location>
</feature>
<keyword evidence="1" id="KW-0812">Transmembrane</keyword>
<name>A0A7T3V5I9_9SPIR</name>
<dbReference type="RefSeq" id="WP_198443160.1">
    <property type="nucleotide sequence ID" value="NZ_CBCSHE010000011.1"/>
</dbReference>
<reference evidence="2 3" key="1">
    <citation type="submission" date="2020-11" db="EMBL/GenBank/DDBJ databases">
        <title>Treponema Peruensis nv. sp., first commensal Treponema isolated from human feces.</title>
        <authorList>
            <person name="Belkhou C."/>
            <person name="Raes J."/>
        </authorList>
    </citation>
    <scope>NUCLEOTIDE SEQUENCE [LARGE SCALE GENOMIC DNA]</scope>
    <source>
        <strain evidence="2 3">RCC2812</strain>
    </source>
</reference>
<dbReference type="Proteomes" id="UP000595224">
    <property type="component" value="Chromosome"/>
</dbReference>
<feature type="transmembrane region" description="Helical" evidence="1">
    <location>
        <begin position="12"/>
        <end position="33"/>
    </location>
</feature>
<keyword evidence="1" id="KW-1133">Transmembrane helix</keyword>
<feature type="transmembrane region" description="Helical" evidence="1">
    <location>
        <begin position="166"/>
        <end position="183"/>
    </location>
</feature>
<dbReference type="Pfam" id="PF12822">
    <property type="entry name" value="ECF_trnsprt"/>
    <property type="match status" value="1"/>
</dbReference>
<feature type="transmembrane region" description="Helical" evidence="1">
    <location>
        <begin position="93"/>
        <end position="113"/>
    </location>
</feature>
<sequence>MNEKKLSVNQQIAMTGAFGALSIVLSLTPLGYIQLGGFITLTIMHIPVILATVIAGLVPGLGTGLIFGLSSLLRTVMNGGGATPFFLDPRVSVIPRILFPVVVWLIFKLMCLIPKMPKIISGSVAAGLGTLAHTVMVMGSIYIFYGEPLLAGMTKTLEGMGYNMSALTGFGGFTAIIACTLATNGLWEIIAAVILTATVMLSIFAGKGRKSKLSRIEDKN</sequence>